<organism evidence="2 3">
    <name type="scientific">Kyrpidia spormannii</name>
    <dbReference type="NCBI Taxonomy" id="2055160"/>
    <lineage>
        <taxon>Bacteria</taxon>
        <taxon>Bacillati</taxon>
        <taxon>Bacillota</taxon>
        <taxon>Bacilli</taxon>
        <taxon>Bacillales</taxon>
        <taxon>Alicyclobacillaceae</taxon>
        <taxon>Kyrpidia</taxon>
    </lineage>
</organism>
<keyword evidence="3" id="KW-1185">Reference proteome</keyword>
<evidence type="ECO:0000259" key="1">
    <source>
        <dbReference type="Pfam" id="PF05193"/>
    </source>
</evidence>
<name>A0A2K8N7M0_9BACL</name>
<dbReference type="KEGG" id="kyr:CVV65_10800"/>
<evidence type="ECO:0000313" key="3">
    <source>
        <dbReference type="Proteomes" id="UP000231932"/>
    </source>
</evidence>
<dbReference type="AlphaFoldDB" id="A0A2K8N7M0"/>
<feature type="domain" description="Peptidase M16 C-terminal" evidence="1">
    <location>
        <begin position="184"/>
        <end position="350"/>
    </location>
</feature>
<dbReference type="PANTHER" id="PTHR11851:SF186">
    <property type="entry name" value="INACTIVE METALLOPROTEASE YMFF-RELATED"/>
    <property type="match status" value="1"/>
</dbReference>
<reference evidence="3" key="1">
    <citation type="submission" date="2017-11" db="EMBL/GenBank/DDBJ databases">
        <title>Complete Genome Sequence of Kyrpidia sp. Strain EA-1, a thermophilic, hydrogen-oxidizing Bacterium, isolated from the Azores.</title>
        <authorList>
            <person name="Reiner J.E."/>
            <person name="Lapp C.J."/>
            <person name="Bunk B."/>
            <person name="Gescher J."/>
        </authorList>
    </citation>
    <scope>NUCLEOTIDE SEQUENCE [LARGE SCALE GENOMIC DNA]</scope>
    <source>
        <strain evidence="3">EA-1</strain>
    </source>
</reference>
<gene>
    <name evidence="2" type="ORF">CVV65_10800</name>
</gene>
<accession>A0A2K8N7M0</accession>
<evidence type="ECO:0000313" key="2">
    <source>
        <dbReference type="EMBL" id="ATY85349.1"/>
    </source>
</evidence>
<proteinExistence type="predicted"/>
<dbReference type="Gene3D" id="3.30.830.10">
    <property type="entry name" value="Metalloenzyme, LuxS/M16 peptidase-like"/>
    <property type="match status" value="2"/>
</dbReference>
<dbReference type="RefSeq" id="WP_100668130.1">
    <property type="nucleotide sequence ID" value="NZ_CP024955.1"/>
</dbReference>
<dbReference type="InterPro" id="IPR050361">
    <property type="entry name" value="MPP/UQCRC_Complex"/>
</dbReference>
<dbReference type="PANTHER" id="PTHR11851">
    <property type="entry name" value="METALLOPROTEASE"/>
    <property type="match status" value="1"/>
</dbReference>
<dbReference type="Proteomes" id="UP000231932">
    <property type="component" value="Chromosome"/>
</dbReference>
<dbReference type="OrthoDB" id="9762085at2"/>
<sequence>MSEEFETTTVPGGQVHLWSTSRFHTITMVAYWVWPLERETVTAATLLPHVLLRGTRNLPEFDDLQNAFSDLYGASIQADAKRKGDLVTLEFVVQVPAGQRITEGLDLTRPALELLGQVLWDPLVVGDGFEEDRVHREKEQHRKRIASLMDDKMLYAAQRCTAEMFAGQAYAAPRYGFEEDLAQISGASLYALYEQIRDGGSFHLFVAGPVDPDPVVAFAAKWGRAGVRGDWSAGEPFMADRPVKMVEEVMDIQQGKLNIGYRTGSGWRDQDFPAMMMYNGVLGGFPHSKLFINVRERANLAYYASSRLDAHKGVLYVMTGIPSDHRDTVMEIVDRQVEAMARGEINDEEWTWTRIGLQNQYRELQDSPYGMIDMRLAGILHGVSRSPGEMIKALDAVTEEEVAAVGRRVQKDTVYFLRGKEGTEDAGTEV</sequence>
<dbReference type="InterPro" id="IPR007863">
    <property type="entry name" value="Peptidase_M16_C"/>
</dbReference>
<dbReference type="SUPFAM" id="SSF63411">
    <property type="entry name" value="LuxS/MPP-like metallohydrolase"/>
    <property type="match status" value="2"/>
</dbReference>
<dbReference type="EMBL" id="CP024955">
    <property type="protein sequence ID" value="ATY85349.1"/>
    <property type="molecule type" value="Genomic_DNA"/>
</dbReference>
<dbReference type="InterPro" id="IPR011249">
    <property type="entry name" value="Metalloenz_LuxS/M16"/>
</dbReference>
<protein>
    <recommendedName>
        <fullName evidence="1">Peptidase M16 C-terminal domain-containing protein</fullName>
    </recommendedName>
</protein>
<dbReference type="Pfam" id="PF05193">
    <property type="entry name" value="Peptidase_M16_C"/>
    <property type="match status" value="1"/>
</dbReference>
<dbReference type="NCBIfam" id="NF047422">
    <property type="entry name" value="YfmF_fam"/>
    <property type="match status" value="1"/>
</dbReference>
<dbReference type="GO" id="GO:0046872">
    <property type="term" value="F:metal ion binding"/>
    <property type="evidence" value="ECO:0007669"/>
    <property type="project" value="InterPro"/>
</dbReference>